<sequence>MRDDFMVLNIFLPAARRSYEFRVPVSMTVGESLVLIADLMASVQPEFYQNNQEADLIIQQAGPLQGLMLNPRETYAALVDRGLLSSGAQLVLV</sequence>
<evidence type="ECO:0000313" key="1">
    <source>
        <dbReference type="EMBL" id="EFG26400.1"/>
    </source>
</evidence>
<keyword evidence="2" id="KW-1185">Reference proteome</keyword>
<dbReference type="Proteomes" id="UP000005777">
    <property type="component" value="Unassembled WGS sequence"/>
</dbReference>
<comment type="caution">
    <text evidence="1">The sequence shown here is derived from an EMBL/GenBank/DDBJ whole genome shotgun (WGS) entry which is preliminary data.</text>
</comment>
<evidence type="ECO:0000313" key="2">
    <source>
        <dbReference type="Proteomes" id="UP000005777"/>
    </source>
</evidence>
<organism evidence="1 2">
    <name type="scientific">Scardovia inopinata F0304</name>
    <dbReference type="NCBI Taxonomy" id="641146"/>
    <lineage>
        <taxon>Bacteria</taxon>
        <taxon>Bacillati</taxon>
        <taxon>Actinomycetota</taxon>
        <taxon>Actinomycetes</taxon>
        <taxon>Bifidobacteriales</taxon>
        <taxon>Bifidobacteriaceae</taxon>
        <taxon>Scardovia</taxon>
    </lineage>
</organism>
<dbReference type="HOGENOM" id="CLU_2394665_0_0_11"/>
<dbReference type="RefSeq" id="WP_006292344.1">
    <property type="nucleotide sequence ID" value="NZ_GG770225.1"/>
</dbReference>
<name>W5IHD4_SCAIO</name>
<protein>
    <submittedName>
        <fullName evidence="1">Uncharacterized protein</fullName>
    </submittedName>
</protein>
<dbReference type="eggNOG" id="ENOG502ZWS9">
    <property type="taxonomic scope" value="Bacteria"/>
</dbReference>
<gene>
    <name evidence="1" type="ORF">HMPREF9020_00019</name>
</gene>
<dbReference type="AlphaFoldDB" id="W5IHD4"/>
<accession>W5IHD4</accession>
<reference evidence="1 2" key="1">
    <citation type="submission" date="2012-01" db="EMBL/GenBank/DDBJ databases">
        <title>The Genome Sequence of Scardovia inopinata F0304.</title>
        <authorList>
            <consortium name="The Broad Institute Genome Sequencing Platform"/>
            <person name="Earl A."/>
            <person name="Ward D."/>
            <person name="Feldgarden M."/>
            <person name="Gevers D."/>
            <person name="Izard J."/>
            <person name="Baranova O.V."/>
            <person name="Blanton J.M."/>
            <person name="Tanner A.C."/>
            <person name="Dewhirst F.E."/>
            <person name="Young S.K."/>
            <person name="Zeng Q."/>
            <person name="Gargeya S."/>
            <person name="Fitzgerald M."/>
            <person name="Haas B."/>
            <person name="Abouelleil A."/>
            <person name="Alvarado L."/>
            <person name="Arachchi H.M."/>
            <person name="Berlin A."/>
            <person name="Chapman S.B."/>
            <person name="Gearin G."/>
            <person name="Goldberg J."/>
            <person name="Griggs A."/>
            <person name="Gujja S."/>
            <person name="Hansen M."/>
            <person name="Heiman D."/>
            <person name="Howarth C."/>
            <person name="Larimer J."/>
            <person name="Lui A."/>
            <person name="MacDonald P.J."/>
            <person name="McCowen C."/>
            <person name="Montmayeur A."/>
            <person name="Murphy C."/>
            <person name="Neiman D."/>
            <person name="Pearson M."/>
            <person name="Priest M."/>
            <person name="Roberts A."/>
            <person name="Saif S."/>
            <person name="Shea T."/>
            <person name="Sisk P."/>
            <person name="Stolte C."/>
            <person name="Sykes S."/>
            <person name="Wortman J."/>
            <person name="Nusbaum C."/>
            <person name="Birren B."/>
        </authorList>
    </citation>
    <scope>NUCLEOTIDE SEQUENCE [LARGE SCALE GENOMIC DNA]</scope>
    <source>
        <strain evidence="1 2">F0304</strain>
    </source>
</reference>
<dbReference type="EMBL" id="ADCX01000001">
    <property type="protein sequence ID" value="EFG26400.1"/>
    <property type="molecule type" value="Genomic_DNA"/>
</dbReference>
<proteinExistence type="predicted"/>